<dbReference type="Proteomes" id="UP001432027">
    <property type="component" value="Unassembled WGS sequence"/>
</dbReference>
<sequence>MDFKALLGAADVIADIHLVCGVILNVILIYVIRRFSKVSLGRYKYLLTIFAAFDVFLCFLHLLARPGAIIVGTTFGCVTDTMFDSRAITTFYCTCFTIPFALMNIHFLYRFWSIRSPDLISRFSNKKFVALIAMAPIGEAVVWYLLVYYGLTGAPGELGTLTLSQEYERKYGRLLKNGWIENGFNLRIFLAMTAFDIIMIISFTIAITLGSLTFYYIKKFEKVSVQAHSMQLKLFIAVCAQTFVPTLFVYIPYFCIINFPFFNLPLYFVDDAWMRMTACFPAWDAVIIIVLIRDYRVGLVGMFCR</sequence>
<evidence type="ECO:0000256" key="1">
    <source>
        <dbReference type="SAM" id="Phobius"/>
    </source>
</evidence>
<dbReference type="PANTHER" id="PTHR45907">
    <property type="entry name" value="SERPENTINE RECEPTOR, CLASS J"/>
    <property type="match status" value="1"/>
</dbReference>
<name>A0AAV5TAN5_9BILA</name>
<feature type="transmembrane region" description="Helical" evidence="1">
    <location>
        <begin position="273"/>
        <end position="292"/>
    </location>
</feature>
<evidence type="ECO:0000313" key="2">
    <source>
        <dbReference type="EMBL" id="GMS92002.1"/>
    </source>
</evidence>
<accession>A0AAV5TAN5</accession>
<proteinExistence type="predicted"/>
<feature type="transmembrane region" description="Helical" evidence="1">
    <location>
        <begin position="129"/>
        <end position="151"/>
    </location>
</feature>
<keyword evidence="1" id="KW-0812">Transmembrane</keyword>
<dbReference type="InterPro" id="IPR019428">
    <property type="entry name" value="7TM_GPCR_serpentine_rcpt_Str"/>
</dbReference>
<evidence type="ECO:0000313" key="3">
    <source>
        <dbReference type="Proteomes" id="UP001432027"/>
    </source>
</evidence>
<protein>
    <recommendedName>
        <fullName evidence="4">G protein-coupled receptor</fullName>
    </recommendedName>
</protein>
<organism evidence="2 3">
    <name type="scientific">Pristionchus entomophagus</name>
    <dbReference type="NCBI Taxonomy" id="358040"/>
    <lineage>
        <taxon>Eukaryota</taxon>
        <taxon>Metazoa</taxon>
        <taxon>Ecdysozoa</taxon>
        <taxon>Nematoda</taxon>
        <taxon>Chromadorea</taxon>
        <taxon>Rhabditida</taxon>
        <taxon>Rhabditina</taxon>
        <taxon>Diplogasteromorpha</taxon>
        <taxon>Diplogasteroidea</taxon>
        <taxon>Neodiplogasteridae</taxon>
        <taxon>Pristionchus</taxon>
    </lineage>
</organism>
<dbReference type="AlphaFoldDB" id="A0AAV5TAN5"/>
<comment type="caution">
    <text evidence="2">The sequence shown here is derived from an EMBL/GenBank/DDBJ whole genome shotgun (WGS) entry which is preliminary data.</text>
</comment>
<reference evidence="2" key="1">
    <citation type="submission" date="2023-10" db="EMBL/GenBank/DDBJ databases">
        <title>Genome assembly of Pristionchus species.</title>
        <authorList>
            <person name="Yoshida K."/>
            <person name="Sommer R.J."/>
        </authorList>
    </citation>
    <scope>NUCLEOTIDE SEQUENCE</scope>
    <source>
        <strain evidence="2">RS0144</strain>
    </source>
</reference>
<dbReference type="SUPFAM" id="SSF81321">
    <property type="entry name" value="Family A G protein-coupled receptor-like"/>
    <property type="match status" value="1"/>
</dbReference>
<feature type="transmembrane region" description="Helical" evidence="1">
    <location>
        <begin position="89"/>
        <end position="109"/>
    </location>
</feature>
<feature type="transmembrane region" description="Helical" evidence="1">
    <location>
        <begin position="234"/>
        <end position="261"/>
    </location>
</feature>
<feature type="transmembrane region" description="Helical" evidence="1">
    <location>
        <begin position="12"/>
        <end position="33"/>
    </location>
</feature>
<evidence type="ECO:0008006" key="4">
    <source>
        <dbReference type="Google" id="ProtNLM"/>
    </source>
</evidence>
<feature type="non-terminal residue" evidence="2">
    <location>
        <position position="305"/>
    </location>
</feature>
<feature type="transmembrane region" description="Helical" evidence="1">
    <location>
        <begin position="188"/>
        <end position="214"/>
    </location>
</feature>
<keyword evidence="3" id="KW-1185">Reference proteome</keyword>
<keyword evidence="1" id="KW-1133">Transmembrane helix</keyword>
<dbReference type="Pfam" id="PF10326">
    <property type="entry name" value="7TM_GPCR_Str"/>
    <property type="match status" value="1"/>
</dbReference>
<feature type="transmembrane region" description="Helical" evidence="1">
    <location>
        <begin position="45"/>
        <end position="64"/>
    </location>
</feature>
<keyword evidence="1" id="KW-0472">Membrane</keyword>
<dbReference type="InterPro" id="IPR019423">
    <property type="entry name" value="7TM_GPCR_serpentine_rcpt_Srj"/>
</dbReference>
<dbReference type="EMBL" id="BTSX01000004">
    <property type="protein sequence ID" value="GMS92002.1"/>
    <property type="molecule type" value="Genomic_DNA"/>
</dbReference>
<dbReference type="PANTHER" id="PTHR45907:SF16">
    <property type="entry name" value="SERPENTINE RECEPTOR, CLASS J"/>
    <property type="match status" value="1"/>
</dbReference>
<gene>
    <name evidence="2" type="ORF">PENTCL1PPCAC_14177</name>
</gene>